<organism evidence="2">
    <name type="scientific">Solanum lycopersicum</name>
    <name type="common">Tomato</name>
    <name type="synonym">Lycopersicon esculentum</name>
    <dbReference type="NCBI Taxonomy" id="4081"/>
    <lineage>
        <taxon>Eukaryota</taxon>
        <taxon>Viridiplantae</taxon>
        <taxon>Streptophyta</taxon>
        <taxon>Embryophyta</taxon>
        <taxon>Tracheophyta</taxon>
        <taxon>Spermatophyta</taxon>
        <taxon>Magnoliopsida</taxon>
        <taxon>eudicotyledons</taxon>
        <taxon>Gunneridae</taxon>
        <taxon>Pentapetalae</taxon>
        <taxon>asterids</taxon>
        <taxon>lamiids</taxon>
        <taxon>Solanales</taxon>
        <taxon>Solanaceae</taxon>
        <taxon>Solanoideae</taxon>
        <taxon>Solaneae</taxon>
        <taxon>Solanum</taxon>
        <taxon>Solanum subgen. Lycopersicon</taxon>
    </lineage>
</organism>
<dbReference type="InterPro" id="IPR019557">
    <property type="entry name" value="AminoTfrase-like_pln_mobile"/>
</dbReference>
<dbReference type="AlphaFoldDB" id="A0A3Q7JW18"/>
<dbReference type="Gramene" id="Solyc12g042807.1.1">
    <property type="protein sequence ID" value="Solyc12g042807.1.1"/>
    <property type="gene ID" value="Solyc12g042807.1"/>
</dbReference>
<evidence type="ECO:0000313" key="3">
    <source>
        <dbReference type="Proteomes" id="UP000004994"/>
    </source>
</evidence>
<dbReference type="Pfam" id="PF10536">
    <property type="entry name" value="PMD"/>
    <property type="match status" value="1"/>
</dbReference>
<proteinExistence type="predicted"/>
<sequence length="146" mass="16729">MRNLDLMSTQAWGPVTLSYLYNCLCRASMKKSNEVCGFLSLVQIWAWERIIPLQPLSKPLRTNQLEASTALARKWTRRRNHQNEARTVIGVIRDVLDNLTDEQTSEKFQVTNFRIMMGIVKGGIKEIIYETKRCSDNMHAIGSVIG</sequence>
<name>A0A3Q7JW18_SOLLC</name>
<dbReference type="GO" id="GO:0010073">
    <property type="term" value="P:meristem maintenance"/>
    <property type="evidence" value="ECO:0007669"/>
    <property type="project" value="InterPro"/>
</dbReference>
<accession>A0A3Q7JW18</accession>
<dbReference type="PANTHER" id="PTHR46033">
    <property type="entry name" value="PROTEIN MAIN-LIKE 2"/>
    <property type="match status" value="1"/>
</dbReference>
<protein>
    <recommendedName>
        <fullName evidence="1">Aminotransferase-like plant mobile domain-containing protein</fullName>
    </recommendedName>
</protein>
<reference evidence="2" key="1">
    <citation type="journal article" date="2012" name="Nature">
        <title>The tomato genome sequence provides insights into fleshy fruit evolution.</title>
        <authorList>
            <consortium name="Tomato Genome Consortium"/>
        </authorList>
    </citation>
    <scope>NUCLEOTIDE SEQUENCE [LARGE SCALE GENOMIC DNA]</scope>
    <source>
        <strain evidence="2">cv. Heinz 1706</strain>
    </source>
</reference>
<feature type="domain" description="Aminotransferase-like plant mobile" evidence="1">
    <location>
        <begin position="2"/>
        <end position="104"/>
    </location>
</feature>
<evidence type="ECO:0000313" key="2">
    <source>
        <dbReference type="EnsemblPlants" id="Solyc12g042807.1.1"/>
    </source>
</evidence>
<dbReference type="InParanoid" id="A0A3Q7JW18"/>
<dbReference type="EnsemblPlants" id="Solyc12g042807.1.1">
    <property type="protein sequence ID" value="Solyc12g042807.1.1"/>
    <property type="gene ID" value="Solyc12g042807.1"/>
</dbReference>
<dbReference type="PANTHER" id="PTHR46033:SF8">
    <property type="entry name" value="PROTEIN MAINTENANCE OF MERISTEMS-LIKE"/>
    <property type="match status" value="1"/>
</dbReference>
<dbReference type="Proteomes" id="UP000004994">
    <property type="component" value="Chromosome 12"/>
</dbReference>
<dbReference type="InterPro" id="IPR044824">
    <property type="entry name" value="MAIN-like"/>
</dbReference>
<keyword evidence="3" id="KW-1185">Reference proteome</keyword>
<evidence type="ECO:0000259" key="1">
    <source>
        <dbReference type="Pfam" id="PF10536"/>
    </source>
</evidence>
<reference evidence="2" key="2">
    <citation type="submission" date="2019-01" db="UniProtKB">
        <authorList>
            <consortium name="EnsemblPlants"/>
        </authorList>
    </citation>
    <scope>IDENTIFICATION</scope>
    <source>
        <strain evidence="2">cv. Heinz 1706</strain>
    </source>
</reference>